<sequence>MLMIAAIIQARMGSTRLPGKILKTVEGVPLLKYQIDRVGKSRLINKIIVATSTSEEDDVVEKFCTENDIECFRGSEHDCLDRYYHCAIKCHADIIVRLTSDCPLSDPQIIDCTINLYLATGVDYAANTIPPETSTYPDGCDVEVFSMESLARAFLEVQDPHDREHVTFFFWKYQQGFKTAQLKYGKDYSRYRFTVDYPEDFTVVEYIFKELKKRKKIGHLEELIEIIDSSPEMKSKNAHYYAGIGWRK</sequence>
<dbReference type="PANTHER" id="PTHR42866:SF1">
    <property type="entry name" value="SPORE COAT POLYSACCHARIDE BIOSYNTHESIS PROTEIN SPSF"/>
    <property type="match status" value="1"/>
</dbReference>
<accession>Q1PVX5</accession>
<organism evidence="1">
    <name type="scientific">Kuenenia stuttgartiensis</name>
    <dbReference type="NCBI Taxonomy" id="174633"/>
    <lineage>
        <taxon>Bacteria</taxon>
        <taxon>Pseudomonadati</taxon>
        <taxon>Planctomycetota</taxon>
        <taxon>Candidatus Brocadiia</taxon>
        <taxon>Candidatus Brocadiales</taxon>
        <taxon>Candidatus Brocadiaceae</taxon>
        <taxon>Candidatus Kuenenia</taxon>
    </lineage>
</organism>
<dbReference type="Pfam" id="PF02348">
    <property type="entry name" value="CTP_transf_3"/>
    <property type="match status" value="1"/>
</dbReference>
<evidence type="ECO:0000313" key="1">
    <source>
        <dbReference type="EMBL" id="CAJ71370.1"/>
    </source>
</evidence>
<reference evidence="1" key="1">
    <citation type="journal article" date="2006" name="Nature">
        <title>Deciphering the evolution and metabolism of an anammox bacterium from a community genome.</title>
        <authorList>
            <person name="Strous M."/>
            <person name="Pelletier E."/>
            <person name="Mangenot S."/>
            <person name="Rattei T."/>
            <person name="Lehner A."/>
            <person name="Taylor M.W."/>
            <person name="Horn M."/>
            <person name="Daims H."/>
            <person name="Bartol-Mavel D."/>
            <person name="Wincker P."/>
            <person name="Barbe V."/>
            <person name="Fonknechten N."/>
            <person name="Vallenet D."/>
            <person name="Segurens B."/>
            <person name="Schenowitz-Truong C."/>
            <person name="Medigue C."/>
            <person name="Collingro A."/>
            <person name="Snel B."/>
            <person name="Dutilh B.E."/>
            <person name="OpDenCamp H.J.M."/>
            <person name="vanDerDrift C."/>
            <person name="Cirpus I."/>
            <person name="vanDePas-Schoonen K.T."/>
            <person name="Harhangi H.R."/>
            <person name="vanNiftrik L."/>
            <person name="Schmid M."/>
            <person name="Keltjens J."/>
            <person name="vanDeVossenberg J."/>
            <person name="Kartal B."/>
            <person name="Meier H."/>
            <person name="Frishman D."/>
            <person name="Huynen M.A."/>
            <person name="Mewes H."/>
            <person name="Weissenbach J."/>
            <person name="Jetten M.S.M."/>
            <person name="Wagner M."/>
            <person name="LePaslier D."/>
        </authorList>
    </citation>
    <scope>NUCLEOTIDE SEQUENCE</scope>
</reference>
<protein>
    <submittedName>
        <fullName evidence="1">Similar to 3-deoxy-manno-octulosonate cytidylyltransferase</fullName>
        <ecNumber evidence="1">2.7.7.38</ecNumber>
    </submittedName>
</protein>
<dbReference type="GO" id="GO:0005829">
    <property type="term" value="C:cytosol"/>
    <property type="evidence" value="ECO:0007669"/>
    <property type="project" value="TreeGrafter"/>
</dbReference>
<dbReference type="CDD" id="cd02518">
    <property type="entry name" value="GT2_SpsF"/>
    <property type="match status" value="1"/>
</dbReference>
<keyword evidence="1" id="KW-0548">Nucleotidyltransferase</keyword>
<dbReference type="Gene3D" id="3.90.550.10">
    <property type="entry name" value="Spore Coat Polysaccharide Biosynthesis Protein SpsA, Chain A"/>
    <property type="match status" value="1"/>
</dbReference>
<dbReference type="SUPFAM" id="SSF53448">
    <property type="entry name" value="Nucleotide-diphospho-sugar transferases"/>
    <property type="match status" value="1"/>
</dbReference>
<dbReference type="InterPro" id="IPR029044">
    <property type="entry name" value="Nucleotide-diphossugar_trans"/>
</dbReference>
<dbReference type="AlphaFoldDB" id="Q1PVX5"/>
<gene>
    <name evidence="1" type="primary">kdsB</name>
    <name evidence="1" type="ORF">kustc0625</name>
</gene>
<name>Q1PVX5_KUEST</name>
<dbReference type="InterPro" id="IPR003329">
    <property type="entry name" value="Cytidylyl_trans"/>
</dbReference>
<dbReference type="EC" id="2.7.7.38" evidence="1"/>
<proteinExistence type="predicted"/>
<keyword evidence="1" id="KW-0808">Transferase</keyword>
<dbReference type="EMBL" id="CT573073">
    <property type="protein sequence ID" value="CAJ71370.1"/>
    <property type="molecule type" value="Genomic_DNA"/>
</dbReference>
<dbReference type="GO" id="GO:0008690">
    <property type="term" value="F:3-deoxy-manno-octulosonate cytidylyltransferase activity"/>
    <property type="evidence" value="ECO:0007669"/>
    <property type="project" value="UniProtKB-EC"/>
</dbReference>
<reference evidence="1" key="2">
    <citation type="submission" date="2006-01" db="EMBL/GenBank/DDBJ databases">
        <authorList>
            <person name="Genoscope"/>
        </authorList>
    </citation>
    <scope>NUCLEOTIDE SEQUENCE</scope>
</reference>
<dbReference type="PANTHER" id="PTHR42866">
    <property type="entry name" value="3-DEOXY-MANNO-OCTULOSONATE CYTIDYLYLTRANSFERASE"/>
    <property type="match status" value="1"/>
</dbReference>